<keyword evidence="3" id="KW-1185">Reference proteome</keyword>
<evidence type="ECO:0008006" key="4">
    <source>
        <dbReference type="Google" id="ProtNLM"/>
    </source>
</evidence>
<evidence type="ECO:0000313" key="3">
    <source>
        <dbReference type="Proteomes" id="UP000315167"/>
    </source>
</evidence>
<dbReference type="Proteomes" id="UP000315167">
    <property type="component" value="Unassembled WGS sequence"/>
</dbReference>
<dbReference type="AlphaFoldDB" id="A0A562L710"/>
<organism evidence="2 3">
    <name type="scientific">Luteimonas cucumeris</name>
    <dbReference type="NCBI Taxonomy" id="985012"/>
    <lineage>
        <taxon>Bacteria</taxon>
        <taxon>Pseudomonadati</taxon>
        <taxon>Pseudomonadota</taxon>
        <taxon>Gammaproteobacteria</taxon>
        <taxon>Lysobacterales</taxon>
        <taxon>Lysobacteraceae</taxon>
        <taxon>Luteimonas</taxon>
    </lineage>
</organism>
<evidence type="ECO:0000256" key="1">
    <source>
        <dbReference type="SAM" id="SignalP"/>
    </source>
</evidence>
<keyword evidence="1" id="KW-0732">Signal</keyword>
<feature type="chain" id="PRO_5021842744" description="Lipoprotein" evidence="1">
    <location>
        <begin position="31"/>
        <end position="141"/>
    </location>
</feature>
<proteinExistence type="predicted"/>
<feature type="signal peptide" evidence="1">
    <location>
        <begin position="1"/>
        <end position="30"/>
    </location>
</feature>
<dbReference type="RefSeq" id="WP_144898743.1">
    <property type="nucleotide sequence ID" value="NZ_VLKN01000003.1"/>
</dbReference>
<dbReference type="OrthoDB" id="163809at2"/>
<dbReference type="PROSITE" id="PS51257">
    <property type="entry name" value="PROKAR_LIPOPROTEIN"/>
    <property type="match status" value="1"/>
</dbReference>
<sequence>MPATRRLSPLLLAGAFAALTLGCSATPAAAGGSEAGLRSVDANQEFTMSPGDSVALPDRSTLRYVGVKSDSRCRPDVRCVWAGDAEVTFEWTAAGAAAQSFELHTGFADKRSRALGGDSIKLVSLARGEKPEARLRFGTAP</sequence>
<accession>A0A562L710</accession>
<name>A0A562L710_9GAMM</name>
<comment type="caution">
    <text evidence="2">The sequence shown here is derived from an EMBL/GenBank/DDBJ whole genome shotgun (WGS) entry which is preliminary data.</text>
</comment>
<reference evidence="2 3" key="1">
    <citation type="journal article" date="2015" name="Stand. Genomic Sci.">
        <title>Genomic Encyclopedia of Bacterial and Archaeal Type Strains, Phase III: the genomes of soil and plant-associated and newly described type strains.</title>
        <authorList>
            <person name="Whitman W.B."/>
            <person name="Woyke T."/>
            <person name="Klenk H.P."/>
            <person name="Zhou Y."/>
            <person name="Lilburn T.G."/>
            <person name="Beck B.J."/>
            <person name="De Vos P."/>
            <person name="Vandamme P."/>
            <person name="Eisen J.A."/>
            <person name="Garrity G."/>
            <person name="Hugenholtz P."/>
            <person name="Kyrpides N.C."/>
        </authorList>
    </citation>
    <scope>NUCLEOTIDE SEQUENCE [LARGE SCALE GENOMIC DNA]</scope>
    <source>
        <strain evidence="2 3">CGMCC 1.10821</strain>
    </source>
</reference>
<evidence type="ECO:0000313" key="2">
    <source>
        <dbReference type="EMBL" id="TWI03413.1"/>
    </source>
</evidence>
<gene>
    <name evidence="2" type="ORF">IP90_01214</name>
</gene>
<protein>
    <recommendedName>
        <fullName evidence="4">Lipoprotein</fullName>
    </recommendedName>
</protein>
<dbReference type="EMBL" id="VLKN01000003">
    <property type="protein sequence ID" value="TWI03413.1"/>
    <property type="molecule type" value="Genomic_DNA"/>
</dbReference>